<dbReference type="InterPro" id="IPR010285">
    <property type="entry name" value="DNA_helicase_pif1-like_DEAD"/>
</dbReference>
<reference evidence="4" key="5">
    <citation type="journal article" date="2021" name="G3 (Bethesda)">
        <title>Aegilops tauschii genome assembly Aet v5.0 features greater sequence contiguity and improved annotation.</title>
        <authorList>
            <person name="Wang L."/>
            <person name="Zhu T."/>
            <person name="Rodriguez J.C."/>
            <person name="Deal K.R."/>
            <person name="Dubcovsky J."/>
            <person name="McGuire P.E."/>
            <person name="Lux T."/>
            <person name="Spannagl M."/>
            <person name="Mayer K.F.X."/>
            <person name="Baldrich P."/>
            <person name="Meyers B.C."/>
            <person name="Huo N."/>
            <person name="Gu Y.Q."/>
            <person name="Zhou H."/>
            <person name="Devos K.M."/>
            <person name="Bennetzen J.L."/>
            <person name="Unver T."/>
            <person name="Budak H."/>
            <person name="Gulick P.J."/>
            <person name="Galiba G."/>
            <person name="Kalapos B."/>
            <person name="Nelson D.R."/>
            <person name="Li P."/>
            <person name="You F.M."/>
            <person name="Luo M.C."/>
            <person name="Dvorak J."/>
        </authorList>
    </citation>
    <scope>NUCLEOTIDE SEQUENCE [LARGE SCALE GENOMIC DNA]</scope>
    <source>
        <strain evidence="4">cv. AL8/78</strain>
    </source>
</reference>
<keyword evidence="1" id="KW-0233">DNA recombination</keyword>
<name>A0A453G6M6_AEGTS</name>
<keyword evidence="1" id="KW-0378">Hydrolase</keyword>
<comment type="cofactor">
    <cofactor evidence="1">
        <name>Mg(2+)</name>
        <dbReference type="ChEBI" id="CHEBI:18420"/>
    </cofactor>
</comment>
<proteinExistence type="inferred from homology"/>
<dbReference type="CDD" id="cd18809">
    <property type="entry name" value="SF1_C_RecD"/>
    <property type="match status" value="1"/>
</dbReference>
<keyword evidence="1" id="KW-0347">Helicase</keyword>
<feature type="domain" description="DNA helicase Pif1-like 2B" evidence="3">
    <location>
        <begin position="736"/>
        <end position="782"/>
    </location>
</feature>
<reference evidence="5" key="2">
    <citation type="journal article" date="2017" name="Nat. Plants">
        <title>The Aegilops tauschii genome reveals multiple impacts of transposons.</title>
        <authorList>
            <person name="Zhao G."/>
            <person name="Zou C."/>
            <person name="Li K."/>
            <person name="Wang K."/>
            <person name="Li T."/>
            <person name="Gao L."/>
            <person name="Zhang X."/>
            <person name="Wang H."/>
            <person name="Yang Z."/>
            <person name="Liu X."/>
            <person name="Jiang W."/>
            <person name="Mao L."/>
            <person name="Kong X."/>
            <person name="Jiao Y."/>
            <person name="Jia J."/>
        </authorList>
    </citation>
    <scope>NUCLEOTIDE SEQUENCE [LARGE SCALE GENOMIC DNA]</scope>
    <source>
        <strain evidence="5">cv. AL8/78</strain>
    </source>
</reference>
<dbReference type="GO" id="GO:0016887">
    <property type="term" value="F:ATP hydrolysis activity"/>
    <property type="evidence" value="ECO:0007669"/>
    <property type="project" value="RHEA"/>
</dbReference>
<feature type="domain" description="DNA helicase Pif1-like DEAD-box helicase" evidence="2">
    <location>
        <begin position="413"/>
        <end position="636"/>
    </location>
</feature>
<dbReference type="STRING" id="200361.A0A453G6M6"/>
<evidence type="ECO:0000256" key="1">
    <source>
        <dbReference type="RuleBase" id="RU363044"/>
    </source>
</evidence>
<dbReference type="EC" id="5.6.2.3" evidence="1"/>
<dbReference type="AlphaFoldDB" id="A0A453G6M6"/>
<dbReference type="InterPro" id="IPR027417">
    <property type="entry name" value="P-loop_NTPase"/>
</dbReference>
<dbReference type="Pfam" id="PF05970">
    <property type="entry name" value="PIF1"/>
    <property type="match status" value="1"/>
</dbReference>
<reference evidence="4" key="4">
    <citation type="submission" date="2019-03" db="UniProtKB">
        <authorList>
            <consortium name="EnsemblPlants"/>
        </authorList>
    </citation>
    <scope>IDENTIFICATION</scope>
</reference>
<dbReference type="PANTHER" id="PTHR10492:SF90">
    <property type="entry name" value="ATP-DEPENDENT DNA HELICASE"/>
    <property type="match status" value="1"/>
</dbReference>
<dbReference type="Gramene" id="AET3Gv20895600.41">
    <property type="protein sequence ID" value="AET3Gv20895600.41"/>
    <property type="gene ID" value="AET3Gv20895600"/>
</dbReference>
<accession>A0A453G6M6</accession>
<evidence type="ECO:0000259" key="2">
    <source>
        <dbReference type="Pfam" id="PF05970"/>
    </source>
</evidence>
<dbReference type="Pfam" id="PF21530">
    <property type="entry name" value="Pif1_2B_dom"/>
    <property type="match status" value="1"/>
</dbReference>
<reference evidence="4" key="3">
    <citation type="journal article" date="2017" name="Nature">
        <title>Genome sequence of the progenitor of the wheat D genome Aegilops tauschii.</title>
        <authorList>
            <person name="Luo M.C."/>
            <person name="Gu Y.Q."/>
            <person name="Puiu D."/>
            <person name="Wang H."/>
            <person name="Twardziok S.O."/>
            <person name="Deal K.R."/>
            <person name="Huo N."/>
            <person name="Zhu T."/>
            <person name="Wang L."/>
            <person name="Wang Y."/>
            <person name="McGuire P.E."/>
            <person name="Liu S."/>
            <person name="Long H."/>
            <person name="Ramasamy R.K."/>
            <person name="Rodriguez J.C."/>
            <person name="Van S.L."/>
            <person name="Yuan L."/>
            <person name="Wang Z."/>
            <person name="Xia Z."/>
            <person name="Xiao L."/>
            <person name="Anderson O.D."/>
            <person name="Ouyang S."/>
            <person name="Liang Y."/>
            <person name="Zimin A.V."/>
            <person name="Pertea G."/>
            <person name="Qi P."/>
            <person name="Bennetzen J.L."/>
            <person name="Dai X."/>
            <person name="Dawson M.W."/>
            <person name="Muller H.G."/>
            <person name="Kugler K."/>
            <person name="Rivarola-Duarte L."/>
            <person name="Spannagl M."/>
            <person name="Mayer K.F.X."/>
            <person name="Lu F.H."/>
            <person name="Bevan M.W."/>
            <person name="Leroy P."/>
            <person name="Li P."/>
            <person name="You F.M."/>
            <person name="Sun Q."/>
            <person name="Liu Z."/>
            <person name="Lyons E."/>
            <person name="Wicker T."/>
            <person name="Salzberg S.L."/>
            <person name="Devos K.M."/>
            <person name="Dvorak J."/>
        </authorList>
    </citation>
    <scope>NUCLEOTIDE SEQUENCE [LARGE SCALE GENOMIC DNA]</scope>
    <source>
        <strain evidence="4">cv. AL8/78</strain>
    </source>
</reference>
<dbReference type="SUPFAM" id="SSF52540">
    <property type="entry name" value="P-loop containing nucleoside triphosphate hydrolases"/>
    <property type="match status" value="2"/>
</dbReference>
<dbReference type="PANTHER" id="PTHR10492">
    <property type="match status" value="1"/>
</dbReference>
<keyword evidence="1" id="KW-0234">DNA repair</keyword>
<evidence type="ECO:0000259" key="3">
    <source>
        <dbReference type="Pfam" id="PF21530"/>
    </source>
</evidence>
<evidence type="ECO:0000313" key="4">
    <source>
        <dbReference type="EnsemblPlants" id="AET3Gv20895600.41"/>
    </source>
</evidence>
<keyword evidence="1" id="KW-0067">ATP-binding</keyword>
<sequence length="902" mass="102483">GEMNDKCVCMKKGVCSKYFPKDFRDATVIDDNGFVLYRRRDDGRSKNGHFLDNRHVVPYNMAMLKKFQGHINVEWCNKTQVMKYLFKYVTKGADYSKVMLERLKKLTKSGCRRVDEVQEYLICRYICEYDALWRIFGFEIHFKMPSVQRLTVHMPGMNTVYYRAGADLTKIVGSDFLQKTMLTEWFVANEMFEEARSLTYCDFPIAWTWDVKSRSWHPRGRGEKIGRVYYVHPLSGELYYLRMLLMIVKGARSFEDLRTYAGRLYHTFKEACAARGLLGDDSEWYTAFDEAVVWGFGHRLRQLFVTMLMHCSIRDELGFFERYCVSMYDDIQYRLRHALGNRNYVVPPDRLRDMLLDELADVFLKHGSDIRNFNLPPRSCEGEQSDDNRLIREELSYDACALAEQSLVMFDSLNEDQLFAYKTIVGCVQAGEPGFFFVSGYGGTGKTYLWSAICAFLRGERKIVLTVASSGIASLLLPGGRTAHSRFKIPILLEDNTQCDIKRGYMLCKLMMVSSLVIWDEALMTHRKCFEAVDRTLRDVLSVGNPDLADVPFGGIVMVLGGDLRQILPVVEGGTRPQIIDAAITNSPLWRSVRKLSLSINMRLFVPGADIQARQDVALFSRWVLDMGEGKLPVTKRGDDVEASWIQIPDDLLVHTTGDPIAAIVSSVYGDFLLNYLYSGYLQERAILAPTNDHAEDINDYIIRLVPTDSRDYLSVDSIDDSADSVRDKEVYYPVEYLNATKIINFPNHRLTLKVGVPIMLLRNLSQANGLCNGTRLIVKELGDRLIKAVIMTGSNVGDTVYIPGIELLAKKGNAPFVLRRRQFPVRLCYAMTINKSQGQTMSAVGIYLKGHVFTHGQLYVAVSRVTSRASLKILILDANGTCGSETKNIVFPEVFRAAGMA</sequence>
<keyword evidence="5" id="KW-1185">Reference proteome</keyword>
<keyword evidence="1" id="KW-0227">DNA damage</keyword>
<dbReference type="GO" id="GO:0006281">
    <property type="term" value="P:DNA repair"/>
    <property type="evidence" value="ECO:0007669"/>
    <property type="project" value="UniProtKB-KW"/>
</dbReference>
<dbReference type="GO" id="GO:0043139">
    <property type="term" value="F:5'-3' DNA helicase activity"/>
    <property type="evidence" value="ECO:0007669"/>
    <property type="project" value="UniProtKB-EC"/>
</dbReference>
<comment type="catalytic activity">
    <reaction evidence="1">
        <text>ATP + H2O = ADP + phosphate + H(+)</text>
        <dbReference type="Rhea" id="RHEA:13065"/>
        <dbReference type="ChEBI" id="CHEBI:15377"/>
        <dbReference type="ChEBI" id="CHEBI:15378"/>
        <dbReference type="ChEBI" id="CHEBI:30616"/>
        <dbReference type="ChEBI" id="CHEBI:43474"/>
        <dbReference type="ChEBI" id="CHEBI:456216"/>
        <dbReference type="EC" id="5.6.2.3"/>
    </reaction>
</comment>
<protein>
    <recommendedName>
        <fullName evidence="1">ATP-dependent DNA helicase</fullName>
        <ecNumber evidence="1">5.6.2.3</ecNumber>
    </recommendedName>
</protein>
<organism evidence="4 5">
    <name type="scientific">Aegilops tauschii subsp. strangulata</name>
    <name type="common">Goatgrass</name>
    <dbReference type="NCBI Taxonomy" id="200361"/>
    <lineage>
        <taxon>Eukaryota</taxon>
        <taxon>Viridiplantae</taxon>
        <taxon>Streptophyta</taxon>
        <taxon>Embryophyta</taxon>
        <taxon>Tracheophyta</taxon>
        <taxon>Spermatophyta</taxon>
        <taxon>Magnoliopsida</taxon>
        <taxon>Liliopsida</taxon>
        <taxon>Poales</taxon>
        <taxon>Poaceae</taxon>
        <taxon>BOP clade</taxon>
        <taxon>Pooideae</taxon>
        <taxon>Triticodae</taxon>
        <taxon>Triticeae</taxon>
        <taxon>Triticinae</taxon>
        <taxon>Aegilops</taxon>
    </lineage>
</organism>
<dbReference type="InterPro" id="IPR049163">
    <property type="entry name" value="Pif1-like_2B_dom"/>
</dbReference>
<dbReference type="Proteomes" id="UP000015105">
    <property type="component" value="Chromosome 3D"/>
</dbReference>
<evidence type="ECO:0000313" key="5">
    <source>
        <dbReference type="Proteomes" id="UP000015105"/>
    </source>
</evidence>
<dbReference type="GO" id="GO:0005524">
    <property type="term" value="F:ATP binding"/>
    <property type="evidence" value="ECO:0007669"/>
    <property type="project" value="UniProtKB-KW"/>
</dbReference>
<dbReference type="GO" id="GO:0000723">
    <property type="term" value="P:telomere maintenance"/>
    <property type="evidence" value="ECO:0007669"/>
    <property type="project" value="InterPro"/>
</dbReference>
<keyword evidence="1" id="KW-0547">Nucleotide-binding</keyword>
<reference evidence="5" key="1">
    <citation type="journal article" date="2014" name="Science">
        <title>Ancient hybridizations among the ancestral genomes of bread wheat.</title>
        <authorList>
            <consortium name="International Wheat Genome Sequencing Consortium,"/>
            <person name="Marcussen T."/>
            <person name="Sandve S.R."/>
            <person name="Heier L."/>
            <person name="Spannagl M."/>
            <person name="Pfeifer M."/>
            <person name="Jakobsen K.S."/>
            <person name="Wulff B.B."/>
            <person name="Steuernagel B."/>
            <person name="Mayer K.F."/>
            <person name="Olsen O.A."/>
        </authorList>
    </citation>
    <scope>NUCLEOTIDE SEQUENCE [LARGE SCALE GENOMIC DNA]</scope>
    <source>
        <strain evidence="5">cv. AL8/78</strain>
    </source>
</reference>
<comment type="similarity">
    <text evidence="1">Belongs to the helicase family.</text>
</comment>
<dbReference type="GO" id="GO:0006310">
    <property type="term" value="P:DNA recombination"/>
    <property type="evidence" value="ECO:0007669"/>
    <property type="project" value="UniProtKB-KW"/>
</dbReference>
<dbReference type="Gene3D" id="3.40.50.300">
    <property type="entry name" value="P-loop containing nucleotide triphosphate hydrolases"/>
    <property type="match status" value="2"/>
</dbReference>
<dbReference type="EnsemblPlants" id="AET3Gv20895600.41">
    <property type="protein sequence ID" value="AET3Gv20895600.41"/>
    <property type="gene ID" value="AET3Gv20895600"/>
</dbReference>